<organism evidence="1 2">
    <name type="scientific">Micromonospora pisi</name>
    <dbReference type="NCBI Taxonomy" id="589240"/>
    <lineage>
        <taxon>Bacteria</taxon>
        <taxon>Bacillati</taxon>
        <taxon>Actinomycetota</taxon>
        <taxon>Actinomycetes</taxon>
        <taxon>Micromonosporales</taxon>
        <taxon>Micromonosporaceae</taxon>
        <taxon>Micromonospora</taxon>
    </lineage>
</organism>
<sequence length="31" mass="3762">MARMLRHVTARLMGKPQVSGRYPYWFYGYPE</sequence>
<dbReference type="Proteomes" id="UP000277671">
    <property type="component" value="Unassembled WGS sequence"/>
</dbReference>
<gene>
    <name evidence="1" type="ORF">BDK92_7512</name>
</gene>
<dbReference type="EMBL" id="RBKT01000001">
    <property type="protein sequence ID" value="RKR93012.1"/>
    <property type="molecule type" value="Genomic_DNA"/>
</dbReference>
<dbReference type="AlphaFoldDB" id="A0A495JXC7"/>
<evidence type="ECO:0000313" key="2">
    <source>
        <dbReference type="Proteomes" id="UP000277671"/>
    </source>
</evidence>
<proteinExistence type="predicted"/>
<accession>A0A495JXC7</accession>
<comment type="caution">
    <text evidence="1">The sequence shown here is derived from an EMBL/GenBank/DDBJ whole genome shotgun (WGS) entry which is preliminary data.</text>
</comment>
<protein>
    <submittedName>
        <fullName evidence="1">Uncharacterized protein</fullName>
    </submittedName>
</protein>
<name>A0A495JXC7_9ACTN</name>
<keyword evidence="2" id="KW-1185">Reference proteome</keyword>
<reference evidence="1 2" key="1">
    <citation type="submission" date="2018-10" db="EMBL/GenBank/DDBJ databases">
        <title>Sequencing the genomes of 1000 actinobacteria strains.</title>
        <authorList>
            <person name="Klenk H.-P."/>
        </authorList>
    </citation>
    <scope>NUCLEOTIDE SEQUENCE [LARGE SCALE GENOMIC DNA]</scope>
    <source>
        <strain evidence="1 2">DSM 45175</strain>
    </source>
</reference>
<evidence type="ECO:0000313" key="1">
    <source>
        <dbReference type="EMBL" id="RKR93012.1"/>
    </source>
</evidence>